<keyword evidence="1" id="KW-0853">WD repeat</keyword>
<feature type="repeat" description="WD" evidence="1">
    <location>
        <begin position="1109"/>
        <end position="1143"/>
    </location>
</feature>
<dbReference type="Pfam" id="PF00400">
    <property type="entry name" value="WD40"/>
    <property type="match status" value="1"/>
</dbReference>
<dbReference type="Gene3D" id="2.130.10.10">
    <property type="entry name" value="YVTN repeat-like/Quinoprotein amine dehydrogenase"/>
    <property type="match status" value="1"/>
</dbReference>
<dbReference type="Proteomes" id="UP001642360">
    <property type="component" value="Unassembled WGS sequence"/>
</dbReference>
<dbReference type="EMBL" id="CAUOFW020000925">
    <property type="protein sequence ID" value="CAK9138979.1"/>
    <property type="molecule type" value="Genomic_DNA"/>
</dbReference>
<proteinExistence type="predicted"/>
<comment type="caution">
    <text evidence="5">The sequence shown here is derived from an EMBL/GenBank/DDBJ whole genome shotgun (WGS) entry which is preliminary data.</text>
</comment>
<dbReference type="PROSITE" id="PS50082">
    <property type="entry name" value="WD_REPEATS_2"/>
    <property type="match status" value="1"/>
</dbReference>
<dbReference type="Pfam" id="PF23628">
    <property type="entry name" value="ARM_LIN_C"/>
    <property type="match status" value="1"/>
</dbReference>
<protein>
    <recommendedName>
        <fullName evidence="7">E3 ubiquitin-protein ligase LIN-1</fullName>
    </recommendedName>
</protein>
<organism evidence="5 6">
    <name type="scientific">Ilex paraguariensis</name>
    <name type="common">yerba mate</name>
    <dbReference type="NCBI Taxonomy" id="185542"/>
    <lineage>
        <taxon>Eukaryota</taxon>
        <taxon>Viridiplantae</taxon>
        <taxon>Streptophyta</taxon>
        <taxon>Embryophyta</taxon>
        <taxon>Tracheophyta</taxon>
        <taxon>Spermatophyta</taxon>
        <taxon>Magnoliopsida</taxon>
        <taxon>eudicotyledons</taxon>
        <taxon>Gunneridae</taxon>
        <taxon>Pentapetalae</taxon>
        <taxon>asterids</taxon>
        <taxon>campanulids</taxon>
        <taxon>Aquifoliales</taxon>
        <taxon>Aquifoliaceae</taxon>
        <taxon>Ilex</taxon>
    </lineage>
</organism>
<dbReference type="PROSITE" id="PS50294">
    <property type="entry name" value="WD_REPEATS_REGION"/>
    <property type="match status" value="1"/>
</dbReference>
<dbReference type="PANTHER" id="PTHR35549:SF2">
    <property type="entry name" value="TRANSDUCIN_WD40 REPEAT-LIKE SUPERFAMILY PROTEIN"/>
    <property type="match status" value="1"/>
</dbReference>
<dbReference type="SUPFAM" id="SSF48371">
    <property type="entry name" value="ARM repeat"/>
    <property type="match status" value="1"/>
</dbReference>
<accession>A0ABC8R1W1</accession>
<evidence type="ECO:0000259" key="2">
    <source>
        <dbReference type="Pfam" id="PF23568"/>
    </source>
</evidence>
<dbReference type="InterPro" id="IPR016024">
    <property type="entry name" value="ARM-type_fold"/>
</dbReference>
<feature type="domain" description="Putative E3 ubiquitin-protein ligase LIN ARM repeats" evidence="4">
    <location>
        <begin position="527"/>
        <end position="690"/>
    </location>
</feature>
<dbReference type="SMART" id="SM00320">
    <property type="entry name" value="WD40"/>
    <property type="match status" value="3"/>
</dbReference>
<dbReference type="SUPFAM" id="SSF50978">
    <property type="entry name" value="WD40 repeat-like"/>
    <property type="match status" value="1"/>
</dbReference>
<dbReference type="Pfam" id="PF23568">
    <property type="entry name" value="ARM_LIN"/>
    <property type="match status" value="1"/>
</dbReference>
<dbReference type="Gene3D" id="1.25.10.10">
    <property type="entry name" value="Leucine-rich Repeat Variant"/>
    <property type="match status" value="1"/>
</dbReference>
<dbReference type="InterPro" id="IPR011989">
    <property type="entry name" value="ARM-like"/>
</dbReference>
<feature type="domain" description="Putative E3 ubiquitin-protein ligase LIN N-terminal" evidence="2">
    <location>
        <begin position="30"/>
        <end position="185"/>
    </location>
</feature>
<dbReference type="InterPro" id="IPR055566">
    <property type="entry name" value="ARM_LIN"/>
</dbReference>
<evidence type="ECO:0000259" key="3">
    <source>
        <dbReference type="Pfam" id="PF23628"/>
    </source>
</evidence>
<dbReference type="InterPro" id="IPR001680">
    <property type="entry name" value="WD40_rpt"/>
</dbReference>
<evidence type="ECO:0000256" key="1">
    <source>
        <dbReference type="PROSITE-ProRule" id="PRU00221"/>
    </source>
</evidence>
<dbReference type="InterPro" id="IPR056514">
    <property type="entry name" value="ARM_LIN_2nd"/>
</dbReference>
<dbReference type="InterPro" id="IPR036322">
    <property type="entry name" value="WD40_repeat_dom_sf"/>
</dbReference>
<reference evidence="5 6" key="1">
    <citation type="submission" date="2024-02" db="EMBL/GenBank/DDBJ databases">
        <authorList>
            <person name="Vignale AGUSTIN F."/>
            <person name="Sosa J E."/>
            <person name="Modenutti C."/>
        </authorList>
    </citation>
    <scope>NUCLEOTIDE SEQUENCE [LARGE SCALE GENOMIC DNA]</scope>
</reference>
<dbReference type="InterPro" id="IPR056512">
    <property type="entry name" value="LIN_N"/>
</dbReference>
<evidence type="ECO:0008006" key="7">
    <source>
        <dbReference type="Google" id="ProtNLM"/>
    </source>
</evidence>
<evidence type="ECO:0000313" key="6">
    <source>
        <dbReference type="Proteomes" id="UP001642360"/>
    </source>
</evidence>
<feature type="domain" description="Putative E3 ubiquitin-protein ligase LIN ARM-like" evidence="3">
    <location>
        <begin position="693"/>
        <end position="1045"/>
    </location>
</feature>
<dbReference type="InterPro" id="IPR015943">
    <property type="entry name" value="WD40/YVTN_repeat-like_dom_sf"/>
</dbReference>
<dbReference type="PANTHER" id="PTHR35549">
    <property type="entry name" value="OS04G0584500 PROTEIN"/>
    <property type="match status" value="1"/>
</dbReference>
<sequence length="1351" mass="152458">MSQNSMADISSPSTLLDFSHDHEKLDLESIRVLVASINQRIHELLEDTKTRKSLKEKCTSKLEIQKQEFFEFSDQSILSNLYWGIESVEAAIQAKSAEEKTSRLVNSERMLQVPALLDEHGVTAGIPNHYLVCCSYFYLSIVRKLQRDDQQVAMHFLQALLVSPRVVYKEFAPELCKSLFLSCIVPESHEPGAKGSSKSKSTPLKNFNKNEVNEAMKEMARNYKAWLMYYQVMSYGETTQRHQGHKDIPFTNDEAQVLNMKSSCTEAAHLYKRGNSMRNYHHFEKVHPLNPQEYITGNVAAESIASKDISKFQNHTRVLKDSDQTCGGDITKRKNIKCIRDLLKESQSDTPISLHSCNSSSTEETFSVEFADSESSMKTKRLNVADQRPETFVQNYQAPCSTSSSDSAIFMPRYPGHLMQKEVNDDVTTSSERFSSSFSELEMSISEVWDINSRPLLSGSIEKRTSPERLQLHDIQHLNCIGPTSPPNIQFSQIDHQGSYARIKKHSSFTTNKDAVRLHSEATSQIEQVGILEKIVSKLCFSERLAKCDEDYTVEITTLYEMLNSKTGLKYSLLKDIILDQLLTAISTSKEEKVLRASVSVLSTIISGNKSVIENIKKKGMQLGDLANALKRNVYEAATLIYLINPSPAEIKNLELLPTLLEVVCTSNSYKGQLTSLLLTPPAASLMIIEVLATAFDRETNNRHLAEISSPRVLSGLLDVPRNTSLEEFISLAAILVRCMRFDAECRKYVSQFSPLAPFVSLLSSNHKRATSNALEFFHEILHIPRSSAISLLQQIQKEGSINIMSVLLLLIQQSQPEHKLLAANLLLQLDMLEDSRGKSIYREEAVEALLESLTCEENSATQQLSAFILSNIGGTYSWTGEPYTVAWLVKKAGLTSIHHRNIIRNFDWLDQSLQDAGTDTWCSKIARHIMKFGNPLFRALEIGLKSQSKRVSRDCLTAIAWLGCEIVKSSDDLRYSACEILLSTIEQYVHPGVELEERLLACLCIYNYTCGRGMKKLIHFSEGVRESLRRLSNITWMAEELLKVADYFQPNKWRISCVHTQILEARHKYSGAVSALIYYKGQLCSGHIDGSIKVWNMKGQTAAPVRDLKEHKKAVTCFSLFEQGNCLLSGSSDNTIRVWKMDHRNLECVEVIATKESIQSVDTYGNLIFAVTKSHKMKVFDESRKAKDLFKNKHVKCIRVAQGKVYVGCKDSSIQELSIAKNRQQEIKAPLKIWRMQSRPINSIFVYKDYLYSASATVEGSNIKDWRRNSKPLMSIVPEKGSKVLAMEVVEDFIYLHCSSSMSTLQIWLRGTQHKVARLSADSKITSILTANDMVLCGTEMGTIKGWIPL</sequence>
<evidence type="ECO:0000313" key="5">
    <source>
        <dbReference type="EMBL" id="CAK9138979.1"/>
    </source>
</evidence>
<name>A0ABC8R1W1_9AQUA</name>
<evidence type="ECO:0000259" key="4">
    <source>
        <dbReference type="Pfam" id="PF23654"/>
    </source>
</evidence>
<gene>
    <name evidence="5" type="ORF">ILEXP_LOCUS6332</name>
</gene>
<dbReference type="Pfam" id="PF23654">
    <property type="entry name" value="ARM_LIN_2nd"/>
    <property type="match status" value="1"/>
</dbReference>
<keyword evidence="6" id="KW-1185">Reference proteome</keyword>